<feature type="non-terminal residue" evidence="1">
    <location>
        <position position="139"/>
    </location>
</feature>
<proteinExistence type="predicted"/>
<name>A0A9P6EUZ8_9FUNG</name>
<dbReference type="EMBL" id="JAAAXW010000627">
    <property type="protein sequence ID" value="KAF9536608.1"/>
    <property type="molecule type" value="Genomic_DNA"/>
</dbReference>
<dbReference type="Proteomes" id="UP000723463">
    <property type="component" value="Unassembled WGS sequence"/>
</dbReference>
<evidence type="ECO:0000313" key="2">
    <source>
        <dbReference type="Proteomes" id="UP000723463"/>
    </source>
</evidence>
<comment type="caution">
    <text evidence="1">The sequence shown here is derived from an EMBL/GenBank/DDBJ whole genome shotgun (WGS) entry which is preliminary data.</text>
</comment>
<sequence>ISGWKLKTINTNKCAILALYQEDNKIFNDHHYTKQLYTLARRQELKKVKSIPVVISPVFVLVRAGCIDVTKSKVNAEGIFVVHIVALKEKVDGKSTTHTRMNPHPDTVLLLRFLGDSSKPIKPAIGEDELDNQAYGAPL</sequence>
<gene>
    <name evidence="1" type="ORF">EC957_010316</name>
</gene>
<protein>
    <submittedName>
        <fullName evidence="1">Uncharacterized protein</fullName>
    </submittedName>
</protein>
<reference evidence="1" key="1">
    <citation type="journal article" date="2020" name="Fungal Divers.">
        <title>Resolving the Mortierellaceae phylogeny through synthesis of multi-gene phylogenetics and phylogenomics.</title>
        <authorList>
            <person name="Vandepol N."/>
            <person name="Liber J."/>
            <person name="Desiro A."/>
            <person name="Na H."/>
            <person name="Kennedy M."/>
            <person name="Barry K."/>
            <person name="Grigoriev I.V."/>
            <person name="Miller A.N."/>
            <person name="O'Donnell K."/>
            <person name="Stajich J.E."/>
            <person name="Bonito G."/>
        </authorList>
    </citation>
    <scope>NUCLEOTIDE SEQUENCE</scope>
    <source>
        <strain evidence="1">NRRL 2591</strain>
    </source>
</reference>
<dbReference type="AlphaFoldDB" id="A0A9P6EUZ8"/>
<keyword evidence="2" id="KW-1185">Reference proteome</keyword>
<accession>A0A9P6EUZ8</accession>
<evidence type="ECO:0000313" key="1">
    <source>
        <dbReference type="EMBL" id="KAF9536608.1"/>
    </source>
</evidence>
<organism evidence="1 2">
    <name type="scientific">Mortierella hygrophila</name>
    <dbReference type="NCBI Taxonomy" id="979708"/>
    <lineage>
        <taxon>Eukaryota</taxon>
        <taxon>Fungi</taxon>
        <taxon>Fungi incertae sedis</taxon>
        <taxon>Mucoromycota</taxon>
        <taxon>Mortierellomycotina</taxon>
        <taxon>Mortierellomycetes</taxon>
        <taxon>Mortierellales</taxon>
        <taxon>Mortierellaceae</taxon>
        <taxon>Mortierella</taxon>
    </lineage>
</organism>